<dbReference type="Proteomes" id="UP000198959">
    <property type="component" value="Unassembled WGS sequence"/>
</dbReference>
<sequence>MVAYALGKLGNREATPALLRLPDDPDSHVRENARKALGSVGGPAAVDALLATNRPSRSYVAPAGVQPTSANRSRGRGGRSTNSPSISARSASGTSIS</sequence>
<feature type="compositionally biased region" description="Polar residues" evidence="1">
    <location>
        <begin position="84"/>
        <end position="97"/>
    </location>
</feature>
<keyword evidence="3" id="KW-1185">Reference proteome</keyword>
<organism evidence="2 3">
    <name type="scientific">Micromonospora pallida</name>
    <dbReference type="NCBI Taxonomy" id="145854"/>
    <lineage>
        <taxon>Bacteria</taxon>
        <taxon>Bacillati</taxon>
        <taxon>Actinomycetota</taxon>
        <taxon>Actinomycetes</taxon>
        <taxon>Micromonosporales</taxon>
        <taxon>Micromonosporaceae</taxon>
        <taxon>Micromonospora</taxon>
    </lineage>
</organism>
<evidence type="ECO:0000256" key="1">
    <source>
        <dbReference type="SAM" id="MobiDB-lite"/>
    </source>
</evidence>
<evidence type="ECO:0000313" key="3">
    <source>
        <dbReference type="Proteomes" id="UP000198959"/>
    </source>
</evidence>
<proteinExistence type="predicted"/>
<dbReference type="InterPro" id="IPR011989">
    <property type="entry name" value="ARM-like"/>
</dbReference>
<dbReference type="EMBL" id="FMHW01000002">
    <property type="protein sequence ID" value="SCL21445.1"/>
    <property type="molecule type" value="Genomic_DNA"/>
</dbReference>
<dbReference type="InterPro" id="IPR016024">
    <property type="entry name" value="ARM-type_fold"/>
</dbReference>
<feature type="region of interest" description="Disordered" evidence="1">
    <location>
        <begin position="1"/>
        <end position="29"/>
    </location>
</feature>
<dbReference type="SUPFAM" id="SSF48371">
    <property type="entry name" value="ARM repeat"/>
    <property type="match status" value="1"/>
</dbReference>
<dbReference type="Gene3D" id="1.25.10.10">
    <property type="entry name" value="Leucine-rich Repeat Variant"/>
    <property type="match status" value="1"/>
</dbReference>
<accession>A0A1C6RW98</accession>
<evidence type="ECO:0000313" key="2">
    <source>
        <dbReference type="EMBL" id="SCL21445.1"/>
    </source>
</evidence>
<gene>
    <name evidence="2" type="ORF">GA0074692_1177</name>
</gene>
<dbReference type="Pfam" id="PF13646">
    <property type="entry name" value="HEAT_2"/>
    <property type="match status" value="1"/>
</dbReference>
<name>A0A1C6RW98_9ACTN</name>
<protein>
    <submittedName>
        <fullName evidence="2">HEAT repeat-containing protein</fullName>
    </submittedName>
</protein>
<feature type="region of interest" description="Disordered" evidence="1">
    <location>
        <begin position="55"/>
        <end position="97"/>
    </location>
</feature>
<dbReference type="AlphaFoldDB" id="A0A1C6RW98"/>
<reference evidence="3" key="1">
    <citation type="submission" date="2016-06" db="EMBL/GenBank/DDBJ databases">
        <authorList>
            <person name="Varghese N."/>
            <person name="Submissions Spin"/>
        </authorList>
    </citation>
    <scope>NUCLEOTIDE SEQUENCE [LARGE SCALE GENOMIC DNA]</scope>
    <source>
        <strain evidence="3">DSM 43817</strain>
    </source>
</reference>
<dbReference type="STRING" id="145854.GA0074692_1177"/>